<keyword evidence="1" id="KW-1133">Transmembrane helix</keyword>
<dbReference type="RefSeq" id="WP_069716208.1">
    <property type="nucleotide sequence ID" value="NZ_MJEH01000009.1"/>
</dbReference>
<dbReference type="EMBL" id="MJEH01000009">
    <property type="protein sequence ID" value="OEH93779.1"/>
    <property type="molecule type" value="Genomic_DNA"/>
</dbReference>
<evidence type="ECO:0000313" key="2">
    <source>
        <dbReference type="EMBL" id="OEH93779.1"/>
    </source>
</evidence>
<proteinExistence type="predicted"/>
<feature type="transmembrane region" description="Helical" evidence="1">
    <location>
        <begin position="12"/>
        <end position="31"/>
    </location>
</feature>
<comment type="caution">
    <text evidence="2">The sequence shown here is derived from an EMBL/GenBank/DDBJ whole genome shotgun (WGS) entry which is preliminary data.</text>
</comment>
<organism evidence="2 3">
    <name type="scientific">Bacillus solimangrovi</name>
    <dbReference type="NCBI Taxonomy" id="1305675"/>
    <lineage>
        <taxon>Bacteria</taxon>
        <taxon>Bacillati</taxon>
        <taxon>Bacillota</taxon>
        <taxon>Bacilli</taxon>
        <taxon>Bacillales</taxon>
        <taxon>Bacillaceae</taxon>
        <taxon>Bacillus</taxon>
    </lineage>
</organism>
<keyword evidence="1" id="KW-0812">Transmembrane</keyword>
<feature type="transmembrane region" description="Helical" evidence="1">
    <location>
        <begin position="43"/>
        <end position="64"/>
    </location>
</feature>
<evidence type="ECO:0000313" key="3">
    <source>
        <dbReference type="Proteomes" id="UP000095209"/>
    </source>
</evidence>
<sequence>MSKIRNIDLKLLTIFFPFAIIFLMLGTTIVAEGLVKKIATEFAKFNATLSLGLGAILIALPNLIKGGESSKMRKMVARLVYEVGLYLTFNIALFLASYTENSWDDYLSFFFVLILMIIIIFEAVIAFKLVQDSI</sequence>
<dbReference type="AlphaFoldDB" id="A0A1E5LI58"/>
<name>A0A1E5LI58_9BACI</name>
<keyword evidence="1" id="KW-0472">Membrane</keyword>
<dbReference type="Proteomes" id="UP000095209">
    <property type="component" value="Unassembled WGS sequence"/>
</dbReference>
<feature type="transmembrane region" description="Helical" evidence="1">
    <location>
        <begin position="76"/>
        <end position="96"/>
    </location>
</feature>
<evidence type="ECO:0000256" key="1">
    <source>
        <dbReference type="SAM" id="Phobius"/>
    </source>
</evidence>
<gene>
    <name evidence="2" type="ORF">BFG57_11390</name>
</gene>
<protein>
    <submittedName>
        <fullName evidence="2">Uncharacterized protein</fullName>
    </submittedName>
</protein>
<accession>A0A1E5LI58</accession>
<reference evidence="2 3" key="1">
    <citation type="submission" date="2016-08" db="EMBL/GenBank/DDBJ databases">
        <title>Genome of Bacillus solimangrovi GH2-4.</title>
        <authorList>
            <person name="Lim S."/>
            <person name="Kim B.-C."/>
        </authorList>
    </citation>
    <scope>NUCLEOTIDE SEQUENCE [LARGE SCALE GENOMIC DNA]</scope>
    <source>
        <strain evidence="2 3">GH2-4</strain>
    </source>
</reference>
<feature type="transmembrane region" description="Helical" evidence="1">
    <location>
        <begin position="108"/>
        <end position="130"/>
    </location>
</feature>
<keyword evidence="3" id="KW-1185">Reference proteome</keyword>